<proteinExistence type="predicted"/>
<accession>A0A6C0CTY4</accession>
<protein>
    <submittedName>
        <fullName evidence="1">Uncharacterized protein</fullName>
    </submittedName>
</protein>
<dbReference type="EMBL" id="MN739480">
    <property type="protein sequence ID" value="QHT07184.1"/>
    <property type="molecule type" value="Genomic_DNA"/>
</dbReference>
<organism evidence="1">
    <name type="scientific">viral metagenome</name>
    <dbReference type="NCBI Taxonomy" id="1070528"/>
    <lineage>
        <taxon>unclassified sequences</taxon>
        <taxon>metagenomes</taxon>
        <taxon>organismal metagenomes</taxon>
    </lineage>
</organism>
<reference evidence="1" key="1">
    <citation type="journal article" date="2020" name="Nature">
        <title>Giant virus diversity and host interactions through global metagenomics.</title>
        <authorList>
            <person name="Schulz F."/>
            <person name="Roux S."/>
            <person name="Paez-Espino D."/>
            <person name="Jungbluth S."/>
            <person name="Walsh D.A."/>
            <person name="Denef V.J."/>
            <person name="McMahon K.D."/>
            <person name="Konstantinidis K.T."/>
            <person name="Eloe-Fadrosh E.A."/>
            <person name="Kyrpides N.C."/>
            <person name="Woyke T."/>
        </authorList>
    </citation>
    <scope>NUCLEOTIDE SEQUENCE</scope>
    <source>
        <strain evidence="1">GVMAG-M-3300021962-46</strain>
    </source>
</reference>
<sequence length="75" mass="9132">MPKTLFRDNYYYELTSISLTIYKYDIYDENYIKIDQCYLKQLPRKYLDIISEFQAQEKIKIYSLEASLKNIKISV</sequence>
<evidence type="ECO:0000313" key="1">
    <source>
        <dbReference type="EMBL" id="QHT07184.1"/>
    </source>
</evidence>
<dbReference type="AlphaFoldDB" id="A0A6C0CTY4"/>
<name>A0A6C0CTY4_9ZZZZ</name>